<dbReference type="PANTHER" id="PTHR47839">
    <property type="entry name" value="DOMAIN PROTEIN, PUTATIVE (AFU_ORTHOLOGUE AFUA_6G04830)-RELATED"/>
    <property type="match status" value="1"/>
</dbReference>
<dbReference type="EMBL" id="LCWV01000011">
    <property type="protein sequence ID" value="PWI69831.1"/>
    <property type="molecule type" value="Genomic_DNA"/>
</dbReference>
<feature type="region of interest" description="Disordered" evidence="1">
    <location>
        <begin position="1858"/>
        <end position="1923"/>
    </location>
</feature>
<proteinExistence type="predicted"/>
<feature type="compositionally biased region" description="Pro residues" evidence="1">
    <location>
        <begin position="2181"/>
        <end position="2193"/>
    </location>
</feature>
<dbReference type="InterPro" id="IPR036890">
    <property type="entry name" value="HATPase_C_sf"/>
</dbReference>
<accession>A0A2U3E5M6</accession>
<dbReference type="InterPro" id="IPR058210">
    <property type="entry name" value="SACS/Nov_dom"/>
</dbReference>
<feature type="region of interest" description="Disordered" evidence="1">
    <location>
        <begin position="2276"/>
        <end position="2307"/>
    </location>
</feature>
<dbReference type="InterPro" id="IPR022155">
    <property type="entry name" value="DUF3684"/>
</dbReference>
<evidence type="ECO:0000259" key="3">
    <source>
        <dbReference type="Pfam" id="PF25794"/>
    </source>
</evidence>
<feature type="compositionally biased region" description="Basic and acidic residues" evidence="1">
    <location>
        <begin position="1858"/>
        <end position="1868"/>
    </location>
</feature>
<name>A0A2U3E5M6_PURLI</name>
<feature type="domain" description="Sacsin/Nov" evidence="3">
    <location>
        <begin position="467"/>
        <end position="592"/>
    </location>
</feature>
<reference evidence="4 5" key="1">
    <citation type="journal article" date="2016" name="Front. Microbiol.">
        <title>Genome and transcriptome sequences reveal the specific parasitism of the nematophagous Purpureocillium lilacinum 36-1.</title>
        <authorList>
            <person name="Xie J."/>
            <person name="Li S."/>
            <person name="Mo C."/>
            <person name="Xiao X."/>
            <person name="Peng D."/>
            <person name="Wang G."/>
            <person name="Xiao Y."/>
        </authorList>
    </citation>
    <scope>NUCLEOTIDE SEQUENCE [LARGE SCALE GENOMIC DNA]</scope>
    <source>
        <strain evidence="4 5">36-1</strain>
    </source>
</reference>
<feature type="region of interest" description="Disordered" evidence="1">
    <location>
        <begin position="2176"/>
        <end position="2211"/>
    </location>
</feature>
<feature type="compositionally biased region" description="Basic and acidic residues" evidence="1">
    <location>
        <begin position="68"/>
        <end position="84"/>
    </location>
</feature>
<feature type="compositionally biased region" description="Basic and acidic residues" evidence="1">
    <location>
        <begin position="211"/>
        <end position="226"/>
    </location>
</feature>
<gene>
    <name evidence="4" type="ORF">PCL_00743</name>
</gene>
<sequence length="2416" mass="266643">MDLLGTIRKSGSRGGVNFSWDEVANSSHRENYLGHSLKAPVGRWQKGKDLNWYAKADATAAEGDETAEERLERERKEELRKIKEAEEDAIARTLGLPPPQRNTTGANATEVGTQRNIGPASGPPLDLDAEPRRERSRRHGGDSERRERRRHRSRSRSRDRRHRRRSRDRDDDRARDRSRDRHDRGTDERRRRREHSRSRGEERREKRHRDRGRDQSRERRRSTSREYRKRSRSPAHRRKEEREIPNTATPNVSLTSSASICDLYHANKTRPDLRNGEGTWAQQTTRYPRRVMLGTRNRHPLAPRAALLVVRALPSCCIDPADLLLQSLWVPDATGAVSGGGVGGGGTHWQGGQHADVSSPKSTTLSSFVSVNAFCREGYEEAHRSGSATFQQLPSVSPAPTSAFPQRRRAGHATASACHVPPICESDTPTVALHESRAPAMDYTSLRAAALRDGEDEEAVTVDTRALIDKVLARYSGEWTTLRELIQNAADAQATTVSVKWETIPSMQVPLPPNTTSRSELLKHTLSAHTLRRLVVQNDGQPFTKTDWGRLKRIAEGNPDETKIGAFGVGFYSVFADCEEPFVSSGSEAMAFYWKGNSLFTKKSHLPEDKASKHTTFVLDYRNATTPVPNLLSVSQFLATSLTFVALQNIEFWIDDYKILSLTKKSSPSAELPLPRDLEARTKEGLMKIVSVDRTSTQIDASYMSVVGWKPQAAASSTKSADAYGSAEGPSLRSFFARLTSSSSQAGSRSKSQSEESIVQPRIAEDVTKVNTSAIFLRATSAAIKTNVSASFASELERATKKPPPRTTRLSILTASYDETEASTASASDGAFTRATDVFASVLPSKKPGGRIFIGFPTMQTTGAGMHVSAPSVIPTVEREAIDLNARWVRTWNVELLRAAGIITRLAFANEMDDLSKRLRNTAEQGKKISAQNIAKYMPEALHTLKTFTFGDSTPSGQVGQIMEEAFWTCFKKASIEMYSSQGVLQTTQVRLGSDELSSFVDSIPIVPEEMKTAPFVRKLIDFGLVSHITVTDVKKELEAKALNKSQATNFISWAGKKSASGELDPGSRSALLEVAVATIGPEDNQGEIIALGSITNFQNVNKIPAHLPIPPTTIPYAFTAHSSVAELHALGWEALDVLPWLRFLIETARSRAEEESLTKSPKFAVQVLTVLSKNWDLITARDREAVASLVKSHPVVPTKLGMRKPNESFFPSVKLFDDLPVIQGCEKVKEKFLTAVGVRKTVDLDTIFTRLLNASGNAGEKRWSHMELIKYLASVQNDIPSDDLKKLRESRICPAEAGPKGMEPTQGTSTLYKVSELFEPKDTLRALGLSILQWPGPPGSWRASSAEARFLALLGLRTQPSVPELVEMMASKDSSLRASAMTYFIANHHINRYASFNLGDTRKAILPLQGSGQLVPPAACFTNERAAVLGFDILRKDLHDHANKFGVARDPPMVECVNRLLANPPKDQRSAITLFGYFASRISEVRDNSLTKLKNAPIVPVSRSTASRAAEKSGGVSYITPTHTYLGSSVTYGEIFDFVDFGQEANAFLFHCGAKSEPTKLEVAHMVCTEPARLLSVLQSPEKYLDLLKSLAEVASTLQRDKELWRRLKTSACLLAYKELASPSKGDLIDLEDEDDAPIKQYQLASASQIVVLDDIISYRLFKEHLICAPEEDALETFYLQLGAQKLSSLVQEDVRIGHQMLNHKNAEPLRKHVLERSKIFLYEYANYRHDAIKHDTKWLDKHLRVSMVRSVALRRSLKGQRQSHTEKRSAAGAYDQGVWTLYVSDESRPDMYQIGQAVCQMLLSRPNQQAYLFFEPFLTLDLYGLRARGYNVDRILRAKAAEARIAEEQRQKALEEERKRIQEREQTWAQQDGEAGLPTAAPAAREEAQTPSKPTMPGSWGSPEHSAVNNAGNSNKGGGLFSRLTRQLGLDNPTENDAQKQLERFVDAPPTQTSSTGQQSSTGKRPQKDTGRVTSPAVVQQNLLNAIHATRAHGSNSVFSQPNVSEVKEQATYCDSTPATNINFAAEASNGMKVYVSKDMTRPAAEFLTANLTAINSFAALLVDVGSIYSLSPGVVHIFYDEAGGTIAFNTGGSIFCNLRFFLQLHATQLTGQNPGAAKAEAATWWWVVFAHELAHNLVSPHNAEHSYYTESFIQQYMGKMVAKTMQWTQAGAPLPQRALPPPPPAAPQPRGPAQSDAPPPPYTITSNRRDNMFAGQFAAKIATGIGVAVSCSVSLLRGVVLSPRRGVATTSIDDDNDRPPALASLLARAAHSPLQVNHTSDATTPRPPWSTESPSGAASVRFGPPLSLAAPGQSRSLRETTRDVPPTHLCLYPRKPSMNPSLAVRFWQVGIEMRPFFNRSSLWAYPAYALGGASFGYWLQGVDDRQTETLRERKALLLEKRARKAAAEAEAQS</sequence>
<dbReference type="Gene3D" id="3.30.565.10">
    <property type="entry name" value="Histidine kinase-like ATPase, C-terminal domain"/>
    <property type="match status" value="1"/>
</dbReference>
<dbReference type="InterPro" id="IPR019315">
    <property type="entry name" value="MMTA2_N"/>
</dbReference>
<evidence type="ECO:0000313" key="4">
    <source>
        <dbReference type="EMBL" id="PWI69831.1"/>
    </source>
</evidence>
<organism evidence="4 5">
    <name type="scientific">Purpureocillium lilacinum</name>
    <name type="common">Paecilomyces lilacinus</name>
    <dbReference type="NCBI Taxonomy" id="33203"/>
    <lineage>
        <taxon>Eukaryota</taxon>
        <taxon>Fungi</taxon>
        <taxon>Dikarya</taxon>
        <taxon>Ascomycota</taxon>
        <taxon>Pezizomycotina</taxon>
        <taxon>Sordariomycetes</taxon>
        <taxon>Hypocreomycetidae</taxon>
        <taxon>Hypocreales</taxon>
        <taxon>Ophiocordycipitaceae</taxon>
        <taxon>Purpureocillium</taxon>
    </lineage>
</organism>
<dbReference type="Pfam" id="PF12449">
    <property type="entry name" value="DUF3684"/>
    <property type="match status" value="1"/>
</dbReference>
<dbReference type="NCBIfam" id="NF047352">
    <property type="entry name" value="P_loop_sacsin"/>
    <property type="match status" value="1"/>
</dbReference>
<feature type="compositionally biased region" description="Basic residues" evidence="1">
    <location>
        <begin position="227"/>
        <end position="237"/>
    </location>
</feature>
<dbReference type="PANTHER" id="PTHR47839:SF1">
    <property type="entry name" value="DOMAIN PROTEIN, PUTATIVE (AFU_ORTHOLOGUE AFUA_6G04830)-RELATED"/>
    <property type="match status" value="1"/>
</dbReference>
<evidence type="ECO:0000256" key="1">
    <source>
        <dbReference type="SAM" id="MobiDB-lite"/>
    </source>
</evidence>
<evidence type="ECO:0000259" key="2">
    <source>
        <dbReference type="Pfam" id="PF10159"/>
    </source>
</evidence>
<feature type="compositionally biased region" description="Low complexity" evidence="1">
    <location>
        <begin position="1953"/>
        <end position="1965"/>
    </location>
</feature>
<feature type="compositionally biased region" description="Basic residues" evidence="1">
    <location>
        <begin position="147"/>
        <end position="166"/>
    </location>
</feature>
<dbReference type="Proteomes" id="UP000245956">
    <property type="component" value="Unassembled WGS sequence"/>
</dbReference>
<feature type="region of interest" description="Disordered" evidence="1">
    <location>
        <begin position="59"/>
        <end position="253"/>
    </location>
</feature>
<dbReference type="SUPFAM" id="SSF55874">
    <property type="entry name" value="ATPase domain of HSP90 chaperone/DNA topoisomerase II/histidine kinase"/>
    <property type="match status" value="1"/>
</dbReference>
<evidence type="ECO:0000313" key="5">
    <source>
        <dbReference type="Proteomes" id="UP000245956"/>
    </source>
</evidence>
<dbReference type="Pfam" id="PF25794">
    <property type="entry name" value="SACS"/>
    <property type="match status" value="1"/>
</dbReference>
<comment type="caution">
    <text evidence="4">The sequence shown here is derived from an EMBL/GenBank/DDBJ whole genome shotgun (WGS) entry which is preliminary data.</text>
</comment>
<feature type="domain" description="Multiple myeloma tumor-associated protein 2-like N-terminal" evidence="2">
    <location>
        <begin position="11"/>
        <end position="95"/>
    </location>
</feature>
<protein>
    <submittedName>
        <fullName evidence="4">Uncharacterized protein</fullName>
    </submittedName>
</protein>
<feature type="compositionally biased region" description="Polar residues" evidence="1">
    <location>
        <begin position="386"/>
        <end position="404"/>
    </location>
</feature>
<dbReference type="Pfam" id="PF10159">
    <property type="entry name" value="MMtag"/>
    <property type="match status" value="1"/>
</dbReference>
<feature type="region of interest" description="Disordered" evidence="1">
    <location>
        <begin position="386"/>
        <end position="406"/>
    </location>
</feature>
<feature type="region of interest" description="Disordered" evidence="1">
    <location>
        <begin position="1946"/>
        <end position="1977"/>
    </location>
</feature>
<feature type="compositionally biased region" description="Basic and acidic residues" evidence="1">
    <location>
        <begin position="129"/>
        <end position="146"/>
    </location>
</feature>
<feature type="compositionally biased region" description="Basic and acidic residues" evidence="1">
    <location>
        <begin position="167"/>
        <end position="189"/>
    </location>
</feature>
<feature type="compositionally biased region" description="Polar residues" evidence="1">
    <location>
        <begin position="101"/>
        <end position="116"/>
    </location>
</feature>